<sequence length="397" mass="44585">MPESSPLPDHAAWAALCDTMKAAGDRILAPDFPGSPEERAEGFRHLAQQAVCWLAWGVGHLDPADPRFMRQNDLLTRWGGPNVDNVYKHARIDAEGTYRIRGLMHSCEEFLLAVRIGNMHQERYGTLHEVTATDLGIAPGDSFEILLGGPEPADPAVRWVPLPEGARMVAVREYYYDWQEHEPAVLTIERVDRPTVPQRLTPGRIAEQLEEARSQFERSITYWNDYQRAARTRGEDNTFIQPRTEPKGLKGLVYGFCFYRLAPGEALVVECEAPVARYWSYQLYQLGWFEPVESIHRTGGLNHRQTAVDADGLVRVVVAHEDPGVANWLDTEGRSEGMLTFRCAWADNRPEPKAQVVAFADLETRLAPGAAGGPTTPEERRAHLAARAAHAAWRFRT</sequence>
<dbReference type="RefSeq" id="WP_358362419.1">
    <property type="nucleotide sequence ID" value="NZ_JBEZFP010000137.1"/>
</dbReference>
<evidence type="ECO:0000313" key="3">
    <source>
        <dbReference type="Proteomes" id="UP001551482"/>
    </source>
</evidence>
<gene>
    <name evidence="2" type="ORF">AB0C36_35300</name>
</gene>
<dbReference type="Pfam" id="PF06742">
    <property type="entry name" value="DUF1214"/>
    <property type="match status" value="1"/>
</dbReference>
<accession>A0ABV3DV60</accession>
<comment type="caution">
    <text evidence="2">The sequence shown here is derived from an EMBL/GenBank/DDBJ whole genome shotgun (WGS) entry which is preliminary data.</text>
</comment>
<proteinExistence type="predicted"/>
<keyword evidence="3" id="KW-1185">Reference proteome</keyword>
<feature type="domain" description="DUF1214" evidence="1">
    <location>
        <begin position="271"/>
        <end position="343"/>
    </location>
</feature>
<name>A0ABV3DV60_9ACTN</name>
<dbReference type="EMBL" id="JBEZFP010000137">
    <property type="protein sequence ID" value="MEU8138754.1"/>
    <property type="molecule type" value="Genomic_DNA"/>
</dbReference>
<protein>
    <submittedName>
        <fullName evidence="2">DUF1214 domain-containing protein</fullName>
    </submittedName>
</protein>
<evidence type="ECO:0000259" key="1">
    <source>
        <dbReference type="Pfam" id="PF06742"/>
    </source>
</evidence>
<dbReference type="SUPFAM" id="SSF160935">
    <property type="entry name" value="VPA0735-like"/>
    <property type="match status" value="1"/>
</dbReference>
<dbReference type="Proteomes" id="UP001551482">
    <property type="component" value="Unassembled WGS sequence"/>
</dbReference>
<organism evidence="2 3">
    <name type="scientific">Streptodolium elevatio</name>
    <dbReference type="NCBI Taxonomy" id="3157996"/>
    <lineage>
        <taxon>Bacteria</taxon>
        <taxon>Bacillati</taxon>
        <taxon>Actinomycetota</taxon>
        <taxon>Actinomycetes</taxon>
        <taxon>Kitasatosporales</taxon>
        <taxon>Streptomycetaceae</taxon>
        <taxon>Streptodolium</taxon>
    </lineage>
</organism>
<dbReference type="InterPro" id="IPR010621">
    <property type="entry name" value="DUF1214"/>
</dbReference>
<reference evidence="2 3" key="1">
    <citation type="submission" date="2024-06" db="EMBL/GenBank/DDBJ databases">
        <title>The Natural Products Discovery Center: Release of the First 8490 Sequenced Strains for Exploring Actinobacteria Biosynthetic Diversity.</title>
        <authorList>
            <person name="Kalkreuter E."/>
            <person name="Kautsar S.A."/>
            <person name="Yang D."/>
            <person name="Bader C.D."/>
            <person name="Teijaro C.N."/>
            <person name="Fluegel L."/>
            <person name="Davis C.M."/>
            <person name="Simpson J.R."/>
            <person name="Lauterbach L."/>
            <person name="Steele A.D."/>
            <person name="Gui C."/>
            <person name="Meng S."/>
            <person name="Li G."/>
            <person name="Viehrig K."/>
            <person name="Ye F."/>
            <person name="Su P."/>
            <person name="Kiefer A.F."/>
            <person name="Nichols A."/>
            <person name="Cepeda A.J."/>
            <person name="Yan W."/>
            <person name="Fan B."/>
            <person name="Jiang Y."/>
            <person name="Adhikari A."/>
            <person name="Zheng C.-J."/>
            <person name="Schuster L."/>
            <person name="Cowan T.M."/>
            <person name="Smanski M.J."/>
            <person name="Chevrette M.G."/>
            <person name="De Carvalho L.P.S."/>
            <person name="Shen B."/>
        </authorList>
    </citation>
    <scope>NUCLEOTIDE SEQUENCE [LARGE SCALE GENOMIC DNA]</scope>
    <source>
        <strain evidence="2 3">NPDC048946</strain>
    </source>
</reference>
<evidence type="ECO:0000313" key="2">
    <source>
        <dbReference type="EMBL" id="MEU8138754.1"/>
    </source>
</evidence>